<dbReference type="InterPro" id="IPR007757">
    <property type="entry name" value="MT-A70-like"/>
</dbReference>
<comment type="subcellular location">
    <subcellularLocation>
        <location evidence="1">Nucleus</location>
    </subcellularLocation>
</comment>
<comment type="similarity">
    <text evidence="3">Belongs to the MT-A70-like family.</text>
</comment>
<evidence type="ECO:0000256" key="1">
    <source>
        <dbReference type="ARBA" id="ARBA00004123"/>
    </source>
</evidence>
<dbReference type="EMBL" id="HG937694">
    <property type="protein sequence ID" value="CDP39018.1"/>
    <property type="molecule type" value="Genomic_DNA"/>
</dbReference>
<reference evidence="5" key="2">
    <citation type="submission" date="2014-06" db="EMBL/GenBank/DDBJ databases">
        <title>The complete genome of Blastobotrys (Arxula) adeninivorans LS3 - a yeast of biotechnological interest.</title>
        <authorList>
            <person name="Kunze G."/>
            <person name="Gaillardin C."/>
            <person name="Czernicka M."/>
            <person name="Durrens P."/>
            <person name="Martin T."/>
            <person name="Boer E."/>
            <person name="Gabaldon T."/>
            <person name="Cruz J."/>
            <person name="Talla E."/>
            <person name="Marck C."/>
            <person name="Goffeau A."/>
            <person name="Barbe V."/>
            <person name="Baret P."/>
            <person name="Baronian K."/>
            <person name="Beier S."/>
            <person name="Bleykasten C."/>
            <person name="Bode R."/>
            <person name="Casaregola S."/>
            <person name="Despons L."/>
            <person name="Fairhead C."/>
            <person name="Giersberg M."/>
            <person name="Gierski P."/>
            <person name="Hahnel U."/>
            <person name="Hartmann A."/>
            <person name="Jankowska D."/>
            <person name="Jubin C."/>
            <person name="Jung P."/>
            <person name="Lafontaine I."/>
            <person name="Leh-Louis V."/>
            <person name="Lemaire M."/>
            <person name="Marcet-Houben M."/>
            <person name="Mascher M."/>
            <person name="Morel G."/>
            <person name="Richard G.-F."/>
            <person name="Riechen J."/>
            <person name="Sacerdot C."/>
            <person name="Sarkar A."/>
            <person name="Savel G."/>
            <person name="Schacherer J."/>
            <person name="Sherman D."/>
            <person name="Straub M.-L."/>
            <person name="Stein N."/>
            <person name="Thierry A."/>
            <person name="Trautwein-Schult A."/>
            <person name="Westhof E."/>
            <person name="Worch S."/>
            <person name="Dujon B."/>
            <person name="Souciet J.-L."/>
            <person name="Wincker P."/>
            <person name="Scholz U."/>
            <person name="Neuveglise N."/>
        </authorList>
    </citation>
    <scope>NUCLEOTIDE SEQUENCE</scope>
    <source>
        <strain evidence="5">LS3</strain>
    </source>
</reference>
<dbReference type="GO" id="GO:0036396">
    <property type="term" value="C:RNA N6-methyladenosine methyltransferase complex"/>
    <property type="evidence" value="ECO:0007669"/>
    <property type="project" value="TreeGrafter"/>
</dbReference>
<feature type="region of interest" description="Disordered" evidence="4">
    <location>
        <begin position="1"/>
        <end position="29"/>
    </location>
</feature>
<evidence type="ECO:0000313" key="5">
    <source>
        <dbReference type="EMBL" id="CDP39018.1"/>
    </source>
</evidence>
<dbReference type="PROSITE" id="PS51592">
    <property type="entry name" value="SAM_MTA70L_2"/>
    <property type="match status" value="1"/>
</dbReference>
<dbReference type="AlphaFoldDB" id="A0A060TDH5"/>
<feature type="compositionally biased region" description="Polar residues" evidence="4">
    <location>
        <begin position="1"/>
        <end position="12"/>
    </location>
</feature>
<dbReference type="Pfam" id="PF05063">
    <property type="entry name" value="MT-A70"/>
    <property type="match status" value="1"/>
</dbReference>
<evidence type="ECO:0000256" key="4">
    <source>
        <dbReference type="SAM" id="MobiDB-lite"/>
    </source>
</evidence>
<dbReference type="PhylomeDB" id="A0A060TDH5"/>
<organism evidence="5">
    <name type="scientific">Blastobotrys adeninivorans</name>
    <name type="common">Yeast</name>
    <name type="synonym">Arxula adeninivorans</name>
    <dbReference type="NCBI Taxonomy" id="409370"/>
    <lineage>
        <taxon>Eukaryota</taxon>
        <taxon>Fungi</taxon>
        <taxon>Dikarya</taxon>
        <taxon>Ascomycota</taxon>
        <taxon>Saccharomycotina</taxon>
        <taxon>Dipodascomycetes</taxon>
        <taxon>Dipodascales</taxon>
        <taxon>Trichomonascaceae</taxon>
        <taxon>Blastobotrys</taxon>
    </lineage>
</organism>
<accession>A0A060TDH5</accession>
<dbReference type="PANTHER" id="PTHR13107:SF0">
    <property type="entry name" value="N6-ADENOSINE-METHYLTRANSFERASE NON-CATALYTIC SUBUNIT"/>
    <property type="match status" value="1"/>
</dbReference>
<dbReference type="PANTHER" id="PTHR13107">
    <property type="entry name" value="N6-ADENOSINE-METHYLTRANSFERASE NON-CATALYTIC SUBUNIT"/>
    <property type="match status" value="1"/>
</dbReference>
<evidence type="ECO:0000256" key="2">
    <source>
        <dbReference type="ARBA" id="ARBA00023242"/>
    </source>
</evidence>
<dbReference type="InterPro" id="IPR045123">
    <property type="entry name" value="METTL14-like"/>
</dbReference>
<name>A0A060TDH5_BLAAD</name>
<evidence type="ECO:0000256" key="3">
    <source>
        <dbReference type="PROSITE-ProRule" id="PRU00489"/>
    </source>
</evidence>
<dbReference type="GO" id="GO:0005634">
    <property type="term" value="C:nucleus"/>
    <property type="evidence" value="ECO:0007669"/>
    <property type="project" value="UniProtKB-SubCell"/>
</dbReference>
<reference evidence="5" key="1">
    <citation type="submission" date="2014-02" db="EMBL/GenBank/DDBJ databases">
        <authorList>
            <person name="Genoscope - CEA"/>
        </authorList>
    </citation>
    <scope>NUCLEOTIDE SEQUENCE</scope>
    <source>
        <strain evidence="5">LS3</strain>
    </source>
</reference>
<protein>
    <submittedName>
        <fullName evidence="5">ARAD1D47850p</fullName>
    </submittedName>
</protein>
<proteinExistence type="inferred from homology"/>
<gene>
    <name evidence="5" type="ORF">GNLVRS02_ARAD1D47850g</name>
</gene>
<dbReference type="GO" id="GO:0003729">
    <property type="term" value="F:mRNA binding"/>
    <property type="evidence" value="ECO:0007669"/>
    <property type="project" value="TreeGrafter"/>
</dbReference>
<keyword evidence="2" id="KW-0539">Nucleus</keyword>
<sequence>MVPRSSKQTVASLENEARLNSGGSSGPPHNFGNDYNDYFLRSGVLPQCHITNAEDPLTGYPKLQKLHVLKRAHTERYAGKAFGRNVEPSLMRQELLTWASQSLNFDVIMIGGCIDQYPSLQMLLDLPVQKLTPRPSIVFLWVPGPGLEAGRRALEHWGFRRSEDIVYFVTNKGSLHYPHAPASGEHEDCIVKSTWHCLMGLKGTLRRSEDSDLINCNVDTDVILEKPTERPNVIPESMYEIVENFTLMSRRLHIIPGHTAVDKPVRPRKGWVIMSPDVLLDNFEGTEFNSQTVRYGHRVPIDSEIDSLRPKTPTKARKR</sequence>
<dbReference type="PROSITE" id="PS51143">
    <property type="entry name" value="MT_A70"/>
    <property type="match status" value="1"/>
</dbReference>